<keyword evidence="5" id="KW-1185">Reference proteome</keyword>
<feature type="binding site" evidence="3">
    <location>
        <begin position="96"/>
        <end position="98"/>
    </location>
    <ligand>
        <name>CoA</name>
        <dbReference type="ChEBI" id="CHEBI:57287"/>
    </ligand>
</feature>
<feature type="active site" description="Nucleophile" evidence="3">
    <location>
        <position position="168"/>
    </location>
</feature>
<name>A0ABQ4SFT9_9HYPH</name>
<dbReference type="InterPro" id="IPR017659">
    <property type="entry name" value="Formyl_CoA_transfer"/>
</dbReference>
<dbReference type="Pfam" id="PF02515">
    <property type="entry name" value="CoA_transf_3"/>
    <property type="match status" value="1"/>
</dbReference>
<dbReference type="PANTHER" id="PTHR48207">
    <property type="entry name" value="SUCCINATE--HYDROXYMETHYLGLUTARATE COA-TRANSFERASE"/>
    <property type="match status" value="1"/>
</dbReference>
<evidence type="ECO:0000256" key="1">
    <source>
        <dbReference type="ARBA" id="ARBA00022679"/>
    </source>
</evidence>
<dbReference type="InterPro" id="IPR050483">
    <property type="entry name" value="CoA-transferase_III_domain"/>
</dbReference>
<feature type="binding site" evidence="3">
    <location>
        <begin position="136"/>
        <end position="139"/>
    </location>
    <ligand>
        <name>CoA</name>
        <dbReference type="ChEBI" id="CHEBI:57287"/>
    </ligand>
</feature>
<dbReference type="NCBIfam" id="TIGR03253">
    <property type="entry name" value="oxalate_frc"/>
    <property type="match status" value="1"/>
</dbReference>
<dbReference type="Gene3D" id="3.40.50.10540">
    <property type="entry name" value="Crotonobetainyl-coa:carnitine coa-transferase, domain 1"/>
    <property type="match status" value="1"/>
</dbReference>
<feature type="binding site" evidence="3">
    <location>
        <begin position="72"/>
        <end position="75"/>
    </location>
    <ligand>
        <name>CoA</name>
        <dbReference type="ChEBI" id="CHEBI:57287"/>
    </ligand>
</feature>
<dbReference type="EC" id="2.8.3.16" evidence="3"/>
<comment type="subunit">
    <text evidence="3">Homodimer.</text>
</comment>
<dbReference type="EMBL" id="BPQQ01000031">
    <property type="protein sequence ID" value="GJE00680.1"/>
    <property type="molecule type" value="Genomic_DNA"/>
</dbReference>
<dbReference type="HAMAP" id="MF_00742">
    <property type="entry name" value="Formyl_CoA_transfer"/>
    <property type="match status" value="1"/>
</dbReference>
<reference evidence="4" key="2">
    <citation type="submission" date="2021-08" db="EMBL/GenBank/DDBJ databases">
        <authorList>
            <person name="Tani A."/>
            <person name="Ola A."/>
            <person name="Ogura Y."/>
            <person name="Katsura K."/>
            <person name="Hayashi T."/>
        </authorList>
    </citation>
    <scope>NUCLEOTIDE SEQUENCE</scope>
    <source>
        <strain evidence="4">DSM 17168</strain>
    </source>
</reference>
<dbReference type="Gene3D" id="3.30.1540.10">
    <property type="entry name" value="formyl-coa transferase, domain 3"/>
    <property type="match status" value="1"/>
</dbReference>
<evidence type="ECO:0000256" key="2">
    <source>
        <dbReference type="ARBA" id="ARBA00025298"/>
    </source>
</evidence>
<sequence length="425" mass="46537">MTKALEGVRILDFTHVQSGPTCTQLLAWFGADVIKVERPGVGDITRTQLQDVPDADSLYFTMLNSNKRSITLDTKNRTGMEVLEDLVRVCDVLVENFAPGALARMGLTWERIQALNPRMIVASVKGFGPGPYEECKVYENVAQCAGGAASTTGFRDGIPLVTGAQIGDSGTGLHLALGIVTALYQRTHTGRGQRVDCAMQDGVLNLCRVKLRDQQRLTHGPLKEYSQYGEGVPFGDAVPRAGNDSGGGQPGRIVKCKGWETDPNAYLYFITQAPVWEKICDVIGEPEWKTHPDFAKPAARLPRLTQIFERIEQWTMTKTKFEAMDILNQYDIPCGPILSMKELAEEPSLRATGTIVEVEHPVRGPYLTVGNPIKLSDSPTEVVRSPLLGEHTDEVLRRVLSYSDERILEVAGSGAIGSVQKIAAE</sequence>
<dbReference type="PANTHER" id="PTHR48207:SF3">
    <property type="entry name" value="SUCCINATE--HYDROXYMETHYLGLUTARATE COA-TRANSFERASE"/>
    <property type="match status" value="1"/>
</dbReference>
<protein>
    <recommendedName>
        <fullName evidence="3">Formyl-CoA:oxalate CoA-transferase</fullName>
        <shortName evidence="3">FCOCT</shortName>
        <ecNumber evidence="3">2.8.3.16</ecNumber>
    </recommendedName>
    <alternativeName>
        <fullName evidence="3">Formyl-coenzyme A transferase</fullName>
        <shortName evidence="3">Formyl-CoA transferase</shortName>
    </alternativeName>
</protein>
<dbReference type="InterPro" id="IPR003673">
    <property type="entry name" value="CoA-Trfase_fam_III"/>
</dbReference>
<reference evidence="4" key="1">
    <citation type="journal article" date="2021" name="Front. Microbiol.">
        <title>Comprehensive Comparative Genomics and Phenotyping of Methylobacterium Species.</title>
        <authorList>
            <person name="Alessa O."/>
            <person name="Ogura Y."/>
            <person name="Fujitani Y."/>
            <person name="Takami H."/>
            <person name="Hayashi T."/>
            <person name="Sahin N."/>
            <person name="Tani A."/>
        </authorList>
    </citation>
    <scope>NUCLEOTIDE SEQUENCE</scope>
    <source>
        <strain evidence="4">DSM 17168</strain>
    </source>
</reference>
<dbReference type="NCBIfam" id="NF003809">
    <property type="entry name" value="PRK05398.1"/>
    <property type="match status" value="1"/>
</dbReference>
<comment type="catalytic activity">
    <reaction evidence="3">
        <text>formyl-CoA + oxalate = oxalyl-CoA + formate</text>
        <dbReference type="Rhea" id="RHEA:16545"/>
        <dbReference type="ChEBI" id="CHEBI:15740"/>
        <dbReference type="ChEBI" id="CHEBI:30623"/>
        <dbReference type="ChEBI" id="CHEBI:57376"/>
        <dbReference type="ChEBI" id="CHEBI:57388"/>
        <dbReference type="EC" id="2.8.3.16"/>
    </reaction>
</comment>
<feature type="binding site" evidence="3">
    <location>
        <position position="104"/>
    </location>
    <ligand>
        <name>CoA</name>
        <dbReference type="ChEBI" id="CHEBI:57287"/>
    </ligand>
</feature>
<comment type="function">
    <text evidence="2 3">Involved in the catabolism of oxalate and in the adapatation to low pH via the induction of the oxalate-dependent acid tolerance response (ATR). Catalyzes the transfer of the CoA moiety from formyl-CoA to oxalate.</text>
</comment>
<evidence type="ECO:0000313" key="5">
    <source>
        <dbReference type="Proteomes" id="UP001055153"/>
    </source>
</evidence>
<dbReference type="SUPFAM" id="SSF89796">
    <property type="entry name" value="CoA-transferase family III (CaiB/BaiF)"/>
    <property type="match status" value="1"/>
</dbReference>
<dbReference type="InterPro" id="IPR023606">
    <property type="entry name" value="CoA-Trfase_III_dom_1_sf"/>
</dbReference>
<evidence type="ECO:0000256" key="3">
    <source>
        <dbReference type="HAMAP-Rule" id="MF_00742"/>
    </source>
</evidence>
<comment type="similarity">
    <text evidence="3">Belongs to the CoA-transferase III family. Frc subfamily.</text>
</comment>
<dbReference type="Proteomes" id="UP001055153">
    <property type="component" value="Unassembled WGS sequence"/>
</dbReference>
<feature type="binding site" evidence="3">
    <location>
        <begin position="247"/>
        <end position="249"/>
    </location>
    <ligand>
        <name>substrate</name>
    </ligand>
</feature>
<comment type="caution">
    <text evidence="3">Lacks conserved residue(s) required for the propagation of feature annotation.</text>
</comment>
<dbReference type="InterPro" id="IPR044855">
    <property type="entry name" value="CoA-Trfase_III_dom3_sf"/>
</dbReference>
<comment type="pathway">
    <text evidence="3">Metabolic intermediate degradation; oxalate degradation; CO(2) and formate from oxalate: step 1/2.</text>
</comment>
<gene>
    <name evidence="4" type="primary">frc_1</name>
    <name evidence="3" type="synonym">frc</name>
    <name evidence="4" type="ORF">GMJLKIPL_2605</name>
</gene>
<proteinExistence type="inferred from homology"/>
<feature type="binding site" evidence="3">
    <location>
        <begin position="17"/>
        <end position="18"/>
    </location>
    <ligand>
        <name>CoA</name>
        <dbReference type="ChEBI" id="CHEBI:57287"/>
    </ligand>
</feature>
<dbReference type="RefSeq" id="WP_238235548.1">
    <property type="nucleotide sequence ID" value="NZ_BPQQ01000031.1"/>
</dbReference>
<keyword evidence="1 3" id="KW-0808">Transferase</keyword>
<feature type="binding site" evidence="3">
    <location>
        <position position="38"/>
    </location>
    <ligand>
        <name>CoA</name>
        <dbReference type="ChEBI" id="CHEBI:57287"/>
    </ligand>
</feature>
<evidence type="ECO:0000313" key="4">
    <source>
        <dbReference type="EMBL" id="GJE00680.1"/>
    </source>
</evidence>
<accession>A0ABQ4SFT9</accession>
<comment type="caution">
    <text evidence="4">The sequence shown here is derived from an EMBL/GenBank/DDBJ whole genome shotgun (WGS) entry which is preliminary data.</text>
</comment>
<organism evidence="4 5">
    <name type="scientific">Methylobacterium isbiliense</name>
    <dbReference type="NCBI Taxonomy" id="315478"/>
    <lineage>
        <taxon>Bacteria</taxon>
        <taxon>Pseudomonadati</taxon>
        <taxon>Pseudomonadota</taxon>
        <taxon>Alphaproteobacteria</taxon>
        <taxon>Hyphomicrobiales</taxon>
        <taxon>Methylobacteriaceae</taxon>
        <taxon>Methylobacterium</taxon>
    </lineage>
</organism>